<proteinExistence type="predicted"/>
<protein>
    <submittedName>
        <fullName evidence="1">Uncharacterized protein</fullName>
    </submittedName>
</protein>
<organism evidence="1 2">
    <name type="scientific">Boeremia exigua</name>
    <dbReference type="NCBI Taxonomy" id="749465"/>
    <lineage>
        <taxon>Eukaryota</taxon>
        <taxon>Fungi</taxon>
        <taxon>Dikarya</taxon>
        <taxon>Ascomycota</taxon>
        <taxon>Pezizomycotina</taxon>
        <taxon>Dothideomycetes</taxon>
        <taxon>Pleosporomycetidae</taxon>
        <taxon>Pleosporales</taxon>
        <taxon>Pleosporineae</taxon>
        <taxon>Didymellaceae</taxon>
        <taxon>Boeremia</taxon>
    </lineage>
</organism>
<accession>A0ACC2IFZ5</accession>
<dbReference type="EMBL" id="JAPHNI010000212">
    <property type="protein sequence ID" value="KAJ8114110.1"/>
    <property type="molecule type" value="Genomic_DNA"/>
</dbReference>
<sequence>MSAHTNLIAITLGFTLLITRTQALPSPASVRVQDSFGDNGWSTESVLGLIAIIVAILCCGMGMLWPSLLRCLRLRRARSAALPQTQVMRRRYPIDGYTTHTRQDNSSWQRQISGVRLVIYSVNVHQIELGLGRASR</sequence>
<reference evidence="1" key="1">
    <citation type="submission" date="2022-11" db="EMBL/GenBank/DDBJ databases">
        <title>Genome Sequence of Boeremia exigua.</title>
        <authorList>
            <person name="Buettner E."/>
        </authorList>
    </citation>
    <scope>NUCLEOTIDE SEQUENCE</scope>
    <source>
        <strain evidence="1">CU02</strain>
    </source>
</reference>
<dbReference type="Proteomes" id="UP001153331">
    <property type="component" value="Unassembled WGS sequence"/>
</dbReference>
<gene>
    <name evidence="1" type="ORF">OPT61_g3924</name>
</gene>
<comment type="caution">
    <text evidence="1">The sequence shown here is derived from an EMBL/GenBank/DDBJ whole genome shotgun (WGS) entry which is preliminary data.</text>
</comment>
<name>A0ACC2IFZ5_9PLEO</name>
<evidence type="ECO:0000313" key="1">
    <source>
        <dbReference type="EMBL" id="KAJ8114110.1"/>
    </source>
</evidence>
<keyword evidence="2" id="KW-1185">Reference proteome</keyword>
<evidence type="ECO:0000313" key="2">
    <source>
        <dbReference type="Proteomes" id="UP001153331"/>
    </source>
</evidence>